<reference evidence="9 10" key="1">
    <citation type="submission" date="2020-12" db="EMBL/GenBank/DDBJ databases">
        <title>Sulforoseuscoccus oceanibium gen. nov., sp. nov., a representative of the phylum Verrucomicrobia with special cytoplasmic membrane, and proposal of Sulforoseuscoccusaceae fam. nov.</title>
        <authorList>
            <person name="Xi F."/>
        </authorList>
    </citation>
    <scope>NUCLEOTIDE SEQUENCE [LARGE SCALE GENOMIC DNA]</scope>
    <source>
        <strain evidence="9 10">T37</strain>
    </source>
</reference>
<evidence type="ECO:0000256" key="3">
    <source>
        <dbReference type="ARBA" id="ARBA00022679"/>
    </source>
</evidence>
<dbReference type="PROSITE" id="PS52029">
    <property type="entry name" value="LD_TPASE"/>
    <property type="match status" value="1"/>
</dbReference>
<keyword evidence="5 7" id="KW-0573">Peptidoglycan synthesis</keyword>
<gene>
    <name evidence="9" type="ORF">G3M56_007660</name>
</gene>
<dbReference type="InterPro" id="IPR005490">
    <property type="entry name" value="LD_TPept_cat_dom"/>
</dbReference>
<dbReference type="RefSeq" id="WP_164361730.1">
    <property type="nucleotide sequence ID" value="NZ_CP066776.1"/>
</dbReference>
<evidence type="ECO:0000256" key="1">
    <source>
        <dbReference type="ARBA" id="ARBA00004752"/>
    </source>
</evidence>
<keyword evidence="10" id="KW-1185">Reference proteome</keyword>
<feature type="active site" description="Proton donor/acceptor" evidence="7">
    <location>
        <position position="144"/>
    </location>
</feature>
<dbReference type="EMBL" id="CP066776">
    <property type="protein sequence ID" value="QQL43781.1"/>
    <property type="molecule type" value="Genomic_DNA"/>
</dbReference>
<comment type="pathway">
    <text evidence="1 7">Cell wall biogenesis; peptidoglycan biosynthesis.</text>
</comment>
<dbReference type="CDD" id="cd16913">
    <property type="entry name" value="YkuD_like"/>
    <property type="match status" value="1"/>
</dbReference>
<sequence>MEPLSGPELWSNQHQAFRQTEGWKRQVYVNSPLLEQVNSSNSSVKISLADQRGYLLKDGGYVVMDFPVATGKYGYATPAGSYSVLSKKANHASNLYGRFVDIDTGRVVRYDAAVREDPLPAGAKFVGASMPMWMRLTHTGIGMHIGNVPGYPASHGCIRVVRPAMERLYPLCRPGTRVRVHSAWSPPMAMD</sequence>
<evidence type="ECO:0000256" key="6">
    <source>
        <dbReference type="ARBA" id="ARBA00023316"/>
    </source>
</evidence>
<dbReference type="PANTHER" id="PTHR30582:SF2">
    <property type="entry name" value="L,D-TRANSPEPTIDASE YCIB-RELATED"/>
    <property type="match status" value="1"/>
</dbReference>
<comment type="similarity">
    <text evidence="2">Belongs to the YkuD family.</text>
</comment>
<dbReference type="GO" id="GO:0071555">
    <property type="term" value="P:cell wall organization"/>
    <property type="evidence" value="ECO:0007669"/>
    <property type="project" value="UniProtKB-UniRule"/>
</dbReference>
<evidence type="ECO:0000313" key="9">
    <source>
        <dbReference type="EMBL" id="QQL43781.1"/>
    </source>
</evidence>
<evidence type="ECO:0000313" key="10">
    <source>
        <dbReference type="Proteomes" id="UP000475117"/>
    </source>
</evidence>
<protein>
    <submittedName>
        <fullName evidence="9">L,D-transpeptidase</fullName>
    </submittedName>
</protein>
<dbReference type="GO" id="GO:0071972">
    <property type="term" value="F:peptidoglycan L,D-transpeptidase activity"/>
    <property type="evidence" value="ECO:0007669"/>
    <property type="project" value="TreeGrafter"/>
</dbReference>
<evidence type="ECO:0000256" key="5">
    <source>
        <dbReference type="ARBA" id="ARBA00022984"/>
    </source>
</evidence>
<name>A0A6B3L6U0_9BACT</name>
<dbReference type="InterPro" id="IPR050979">
    <property type="entry name" value="LD-transpeptidase"/>
</dbReference>
<evidence type="ECO:0000256" key="7">
    <source>
        <dbReference type="PROSITE-ProRule" id="PRU01373"/>
    </source>
</evidence>
<keyword evidence="3" id="KW-0808">Transferase</keyword>
<dbReference type="GO" id="GO:0008360">
    <property type="term" value="P:regulation of cell shape"/>
    <property type="evidence" value="ECO:0007669"/>
    <property type="project" value="UniProtKB-UniRule"/>
</dbReference>
<accession>A0A6B3L6U0</accession>
<dbReference type="SUPFAM" id="SSF141523">
    <property type="entry name" value="L,D-transpeptidase catalytic domain-like"/>
    <property type="match status" value="1"/>
</dbReference>
<dbReference type="GO" id="GO:0016740">
    <property type="term" value="F:transferase activity"/>
    <property type="evidence" value="ECO:0007669"/>
    <property type="project" value="UniProtKB-KW"/>
</dbReference>
<evidence type="ECO:0000256" key="4">
    <source>
        <dbReference type="ARBA" id="ARBA00022960"/>
    </source>
</evidence>
<dbReference type="Proteomes" id="UP000475117">
    <property type="component" value="Chromosome"/>
</dbReference>
<dbReference type="UniPathway" id="UPA00219"/>
<dbReference type="KEGG" id="soa:G3M56_007660"/>
<evidence type="ECO:0000259" key="8">
    <source>
        <dbReference type="PROSITE" id="PS52029"/>
    </source>
</evidence>
<dbReference type="Pfam" id="PF03734">
    <property type="entry name" value="YkuD"/>
    <property type="match status" value="1"/>
</dbReference>
<dbReference type="Gene3D" id="2.40.440.10">
    <property type="entry name" value="L,D-transpeptidase catalytic domain-like"/>
    <property type="match status" value="1"/>
</dbReference>
<dbReference type="InterPro" id="IPR038063">
    <property type="entry name" value="Transpep_catalytic_dom"/>
</dbReference>
<organism evidence="9 10">
    <name type="scientific">Sulfuriroseicoccus oceanibius</name>
    <dbReference type="NCBI Taxonomy" id="2707525"/>
    <lineage>
        <taxon>Bacteria</taxon>
        <taxon>Pseudomonadati</taxon>
        <taxon>Verrucomicrobiota</taxon>
        <taxon>Verrucomicrobiia</taxon>
        <taxon>Verrucomicrobiales</taxon>
        <taxon>Verrucomicrobiaceae</taxon>
        <taxon>Sulfuriroseicoccus</taxon>
    </lineage>
</organism>
<feature type="active site" description="Nucleophile" evidence="7">
    <location>
        <position position="157"/>
    </location>
</feature>
<feature type="domain" description="L,D-TPase catalytic" evidence="8">
    <location>
        <begin position="42"/>
        <end position="181"/>
    </location>
</feature>
<evidence type="ECO:0000256" key="2">
    <source>
        <dbReference type="ARBA" id="ARBA00005992"/>
    </source>
</evidence>
<proteinExistence type="inferred from homology"/>
<dbReference type="GO" id="GO:0005576">
    <property type="term" value="C:extracellular region"/>
    <property type="evidence" value="ECO:0007669"/>
    <property type="project" value="TreeGrafter"/>
</dbReference>
<dbReference type="AlphaFoldDB" id="A0A6B3L6U0"/>
<keyword evidence="6 7" id="KW-0961">Cell wall biogenesis/degradation</keyword>
<keyword evidence="4 7" id="KW-0133">Cell shape</keyword>
<dbReference type="GO" id="GO:0018104">
    <property type="term" value="P:peptidoglycan-protein cross-linking"/>
    <property type="evidence" value="ECO:0007669"/>
    <property type="project" value="TreeGrafter"/>
</dbReference>
<dbReference type="PANTHER" id="PTHR30582">
    <property type="entry name" value="L,D-TRANSPEPTIDASE"/>
    <property type="match status" value="1"/>
</dbReference>